<protein>
    <recommendedName>
        <fullName evidence="4">Cyanovirin-N domain-containing protein</fullName>
    </recommendedName>
</protein>
<evidence type="ECO:0000313" key="3">
    <source>
        <dbReference type="Proteomes" id="UP000033434"/>
    </source>
</evidence>
<feature type="chain" id="PRO_5002499406" description="Cyanovirin-N domain-containing protein" evidence="1">
    <location>
        <begin position="26"/>
        <end position="287"/>
    </location>
</feature>
<name>A0A0F6A6U9_9GAMM</name>
<sequence>MAYRLNKLINIVMIMASCSAASVLAQDITPMSCYWQIDNQNEVGTWESQLCTNPLDGNASDVLVTNKINIPSQNTCIVTWHDGYRTELKGTVKVVGDRSSCYGGYAAFQSSPSERLVDGVIERRLDCRWTNTDNEAHKLTCDDVQGRTLNTLIATKLQIAGSNSCMMNFNEHALALFEDGVAIVDKKPSPNACDVGPVYFRGYPKHRIVDGFQETLLQCSWRKVNDNMRLKYCSDVGELGKEVTVVFESNGQPLSLIDAVNRQLLNGEIREDKTLNAINPPIYYRAY</sequence>
<dbReference type="AlphaFoldDB" id="A0A0F6A6U9"/>
<dbReference type="EMBL" id="AUXW01000173">
    <property type="protein sequence ID" value="KKE81942.1"/>
    <property type="molecule type" value="Genomic_DNA"/>
</dbReference>
<gene>
    <name evidence="2" type="ORF">N479_20710</name>
</gene>
<organism evidence="2 3">
    <name type="scientific">Pseudoalteromonas luteoviolacea S4054</name>
    <dbReference type="NCBI Taxonomy" id="1129367"/>
    <lineage>
        <taxon>Bacteria</taxon>
        <taxon>Pseudomonadati</taxon>
        <taxon>Pseudomonadota</taxon>
        <taxon>Gammaproteobacteria</taxon>
        <taxon>Alteromonadales</taxon>
        <taxon>Pseudoalteromonadaceae</taxon>
        <taxon>Pseudoalteromonas</taxon>
    </lineage>
</organism>
<keyword evidence="1" id="KW-0732">Signal</keyword>
<evidence type="ECO:0008006" key="4">
    <source>
        <dbReference type="Google" id="ProtNLM"/>
    </source>
</evidence>
<reference evidence="2 3" key="1">
    <citation type="journal article" date="2015" name="BMC Genomics">
        <title>Genome mining reveals unlocked bioactive potential of marine Gram-negative bacteria.</title>
        <authorList>
            <person name="Machado H."/>
            <person name="Sonnenschein E.C."/>
            <person name="Melchiorsen J."/>
            <person name="Gram L."/>
        </authorList>
    </citation>
    <scope>NUCLEOTIDE SEQUENCE [LARGE SCALE GENOMIC DNA]</scope>
    <source>
        <strain evidence="2 3">S4054</strain>
    </source>
</reference>
<proteinExistence type="predicted"/>
<comment type="caution">
    <text evidence="2">The sequence shown here is derived from an EMBL/GenBank/DDBJ whole genome shotgun (WGS) entry which is preliminary data.</text>
</comment>
<evidence type="ECO:0000313" key="2">
    <source>
        <dbReference type="EMBL" id="KKE81942.1"/>
    </source>
</evidence>
<evidence type="ECO:0000256" key="1">
    <source>
        <dbReference type="SAM" id="SignalP"/>
    </source>
</evidence>
<accession>A0A0F6A6U9</accession>
<dbReference type="PATRIC" id="fig|1129367.4.peg.4215"/>
<dbReference type="PROSITE" id="PS51257">
    <property type="entry name" value="PROKAR_LIPOPROTEIN"/>
    <property type="match status" value="1"/>
</dbReference>
<dbReference type="Proteomes" id="UP000033434">
    <property type="component" value="Unassembled WGS sequence"/>
</dbReference>
<feature type="signal peptide" evidence="1">
    <location>
        <begin position="1"/>
        <end position="25"/>
    </location>
</feature>